<evidence type="ECO:0000313" key="2">
    <source>
        <dbReference type="Proteomes" id="UP001451303"/>
    </source>
</evidence>
<name>A0ABR3D960_NEUIN</name>
<protein>
    <submittedName>
        <fullName evidence="1">Uncharacterized protein</fullName>
    </submittedName>
</protein>
<dbReference type="EMBL" id="JAVLET010000006">
    <property type="protein sequence ID" value="KAL0469187.1"/>
    <property type="molecule type" value="Genomic_DNA"/>
</dbReference>
<comment type="caution">
    <text evidence="1">The sequence shown here is derived from an EMBL/GenBank/DDBJ whole genome shotgun (WGS) entry which is preliminary data.</text>
</comment>
<reference evidence="1 2" key="1">
    <citation type="submission" date="2023-09" db="EMBL/GenBank/DDBJ databases">
        <title>Multi-omics analysis of a traditional fermented food reveals byproduct-associated fungal strains for waste-to-food upcycling.</title>
        <authorList>
            <consortium name="Lawrence Berkeley National Laboratory"/>
            <person name="Rekdal V.M."/>
            <person name="Villalobos-Escobedo J.M."/>
            <person name="Rodriguez-Valeron N."/>
            <person name="Garcia M.O."/>
            <person name="Vasquez D.P."/>
            <person name="Damayanti I."/>
            <person name="Sorensen P.M."/>
            <person name="Baidoo E.E."/>
            <person name="De Carvalho A.C."/>
            <person name="Riley R."/>
            <person name="Lipzen A."/>
            <person name="He G."/>
            <person name="Yan M."/>
            <person name="Haridas S."/>
            <person name="Daum C."/>
            <person name="Yoshinaga Y."/>
            <person name="Ng V."/>
            <person name="Grigoriev I.V."/>
            <person name="Munk R."/>
            <person name="Nuraida L."/>
            <person name="Wijaya C.H."/>
            <person name="Morales P.-C."/>
            <person name="Keasling J.D."/>
        </authorList>
    </citation>
    <scope>NUCLEOTIDE SEQUENCE [LARGE SCALE GENOMIC DNA]</scope>
    <source>
        <strain evidence="1 2">FGSC 2613</strain>
    </source>
</reference>
<keyword evidence="2" id="KW-1185">Reference proteome</keyword>
<accession>A0ABR3D960</accession>
<sequence>MKSRLKSSSMSGWNRRGTGSFEYRCLSLFFLFLSPHPISLYTADLGIDANKGERAIDRVFMFFGLAIRLFDSYPTISSHLGGFASLRLC</sequence>
<evidence type="ECO:0000313" key="1">
    <source>
        <dbReference type="EMBL" id="KAL0469187.1"/>
    </source>
</evidence>
<organism evidence="1 2">
    <name type="scientific">Neurospora intermedia</name>
    <dbReference type="NCBI Taxonomy" id="5142"/>
    <lineage>
        <taxon>Eukaryota</taxon>
        <taxon>Fungi</taxon>
        <taxon>Dikarya</taxon>
        <taxon>Ascomycota</taxon>
        <taxon>Pezizomycotina</taxon>
        <taxon>Sordariomycetes</taxon>
        <taxon>Sordariomycetidae</taxon>
        <taxon>Sordariales</taxon>
        <taxon>Sordariaceae</taxon>
        <taxon>Neurospora</taxon>
    </lineage>
</organism>
<proteinExistence type="predicted"/>
<gene>
    <name evidence="1" type="ORF">QR685DRAFT_501460</name>
</gene>
<dbReference type="Proteomes" id="UP001451303">
    <property type="component" value="Unassembled WGS sequence"/>
</dbReference>